<evidence type="ECO:0000259" key="3">
    <source>
        <dbReference type="Pfam" id="PF02230"/>
    </source>
</evidence>
<dbReference type="OrthoDB" id="9796570at2"/>
<protein>
    <submittedName>
        <fullName evidence="4">Phospholipase/Carboxylesterase</fullName>
    </submittedName>
</protein>
<dbReference type="PANTHER" id="PTHR10655">
    <property type="entry name" value="LYSOPHOSPHOLIPASE-RELATED"/>
    <property type="match status" value="1"/>
</dbReference>
<dbReference type="GO" id="GO:0016787">
    <property type="term" value="F:hydrolase activity"/>
    <property type="evidence" value="ECO:0007669"/>
    <property type="project" value="UniProtKB-KW"/>
</dbReference>
<comment type="similarity">
    <text evidence="1">Belongs to the AB hydrolase superfamily. AB hydrolase 2 family.</text>
</comment>
<feature type="domain" description="Phospholipase/carboxylesterase/thioesterase" evidence="3">
    <location>
        <begin position="16"/>
        <end position="202"/>
    </location>
</feature>
<dbReference type="Gene3D" id="3.40.50.1820">
    <property type="entry name" value="alpha/beta hydrolase"/>
    <property type="match status" value="1"/>
</dbReference>
<accession>A0A806CMI0</accession>
<dbReference type="PANTHER" id="PTHR10655:SF17">
    <property type="entry name" value="LYSOPHOSPHOLIPASE-LIKE PROTEIN 1"/>
    <property type="match status" value="1"/>
</dbReference>
<organism evidence="4 5">
    <name type="scientific">Meiothermus ruber (strain ATCC 35948 / DSM 1279 / VKM B-1258 / 21)</name>
    <name type="common">Thermus ruber</name>
    <dbReference type="NCBI Taxonomy" id="504728"/>
    <lineage>
        <taxon>Bacteria</taxon>
        <taxon>Thermotogati</taxon>
        <taxon>Deinococcota</taxon>
        <taxon>Deinococci</taxon>
        <taxon>Thermales</taxon>
        <taxon>Thermaceae</taxon>
        <taxon>Meiothermus</taxon>
    </lineage>
</organism>
<dbReference type="SUPFAM" id="SSF53474">
    <property type="entry name" value="alpha/beta-Hydrolases"/>
    <property type="match status" value="1"/>
</dbReference>
<reference evidence="4 5" key="1">
    <citation type="journal article" date="2010" name="Stand. Genomic Sci.">
        <title>Complete genome sequence of Meiothermus ruber type strain (21).</title>
        <authorList>
            <person name="Tindall B.J."/>
            <person name="Sikorski J."/>
            <person name="Lucas S."/>
            <person name="Goltsman E."/>
            <person name="Copeland A."/>
            <person name="Glavina Del Rio T."/>
            <person name="Nolan M."/>
            <person name="Tice H."/>
            <person name="Cheng J.F."/>
            <person name="Han C."/>
            <person name="Pitluck S."/>
            <person name="Liolios K."/>
            <person name="Ivanova N."/>
            <person name="Mavromatis K."/>
            <person name="Ovchinnikova G."/>
            <person name="Pati A."/>
            <person name="Fahnrich R."/>
            <person name="Goodwin L."/>
            <person name="Chen A."/>
            <person name="Palaniappan K."/>
            <person name="Land M."/>
            <person name="Hauser L."/>
            <person name="Chang Y.J."/>
            <person name="Jeffries C.D."/>
            <person name="Rohde M."/>
            <person name="Goker M."/>
            <person name="Woyke T."/>
            <person name="Bristow J."/>
            <person name="Eisen J.A."/>
            <person name="Markowitz V."/>
            <person name="Hugenholtz P."/>
            <person name="Kyrpides N.C."/>
            <person name="Klenk H.P."/>
            <person name="Lapidus A."/>
        </authorList>
    </citation>
    <scope>NUCLEOTIDE SEQUENCE [LARGE SCALE GENOMIC DNA]</scope>
    <source>
        <strain evidence="5">ATCC 35948 / DSM 1279 / VKM B-1258 / 21</strain>
    </source>
</reference>
<dbReference type="Pfam" id="PF02230">
    <property type="entry name" value="Abhydrolase_2"/>
    <property type="match status" value="1"/>
</dbReference>
<dbReference type="InterPro" id="IPR029058">
    <property type="entry name" value="AB_hydrolase_fold"/>
</dbReference>
<dbReference type="InterPro" id="IPR003140">
    <property type="entry name" value="PLipase/COase/thioEstase"/>
</dbReference>
<evidence type="ECO:0000313" key="5">
    <source>
        <dbReference type="Proteomes" id="UP000006655"/>
    </source>
</evidence>
<dbReference type="RefSeq" id="WP_013013562.1">
    <property type="nucleotide sequence ID" value="NC_013946.1"/>
</dbReference>
<dbReference type="InterPro" id="IPR050565">
    <property type="entry name" value="LYPA1-2/EST-like"/>
</dbReference>
<sequence>MTPELGFVHCYEPGSARATLLLLHGTGGNEHSLVELARQMAPAANLLSPRGKVLENGAPRFFRRLAMGVFDQADLMAQAANLARFVQEAAERYGFDAGRVYALGYSNGANMAAALMLLHPEALAGGVLLRPVLPLEPSRPPSLSGKAAFLAAGRRDPWAPVERVEALAGWLERAGAQVELRWQEAGHELHPEELEAAKGWLARRLDV</sequence>
<dbReference type="EMBL" id="CP001743">
    <property type="protein sequence ID" value="ADD28043.1"/>
    <property type="molecule type" value="Genomic_DNA"/>
</dbReference>
<dbReference type="AlphaFoldDB" id="A0A806CMI0"/>
<dbReference type="Proteomes" id="UP000006655">
    <property type="component" value="Chromosome"/>
</dbReference>
<keyword evidence="2" id="KW-0378">Hydrolase</keyword>
<evidence type="ECO:0000256" key="1">
    <source>
        <dbReference type="ARBA" id="ARBA00006499"/>
    </source>
</evidence>
<gene>
    <name evidence="4" type="ordered locus">Mrub_1281</name>
</gene>
<keyword evidence="5" id="KW-1185">Reference proteome</keyword>
<evidence type="ECO:0000256" key="2">
    <source>
        <dbReference type="ARBA" id="ARBA00022801"/>
    </source>
</evidence>
<dbReference type="KEGG" id="mrb:Mrub_1281"/>
<evidence type="ECO:0000313" key="4">
    <source>
        <dbReference type="EMBL" id="ADD28043.1"/>
    </source>
</evidence>
<proteinExistence type="inferred from homology"/>
<name>A0A806CMI0_MEIRD</name>